<keyword evidence="6" id="KW-0256">Endoplasmic reticulum</keyword>
<feature type="transmembrane region" description="Helical" evidence="6">
    <location>
        <begin position="28"/>
        <end position="48"/>
    </location>
</feature>
<dbReference type="Pfam" id="PF07970">
    <property type="entry name" value="COPIIcoated_ERV"/>
    <property type="match status" value="1"/>
</dbReference>
<keyword evidence="6" id="KW-0333">Golgi apparatus</keyword>
<evidence type="ECO:0000313" key="9">
    <source>
        <dbReference type="EMBL" id="SCW01421.1"/>
    </source>
</evidence>
<dbReference type="InterPro" id="IPR045888">
    <property type="entry name" value="Erv"/>
</dbReference>
<dbReference type="InterPro" id="IPR012936">
    <property type="entry name" value="Erv_C"/>
</dbReference>
<name>A0A1G4MC05_LACFM</name>
<dbReference type="Pfam" id="PF13850">
    <property type="entry name" value="ERGIC_N"/>
    <property type="match status" value="1"/>
</dbReference>
<dbReference type="GO" id="GO:0033116">
    <property type="term" value="C:endoplasmic reticulum-Golgi intermediate compartment membrane"/>
    <property type="evidence" value="ECO:0007669"/>
    <property type="project" value="UniProtKB-SubCell"/>
</dbReference>
<evidence type="ECO:0000256" key="5">
    <source>
        <dbReference type="ARBA" id="ARBA00023136"/>
    </source>
</evidence>
<dbReference type="GO" id="GO:0000139">
    <property type="term" value="C:Golgi membrane"/>
    <property type="evidence" value="ECO:0007669"/>
    <property type="project" value="UniProtKB-SubCell"/>
</dbReference>
<dbReference type="AlphaFoldDB" id="A0A1G4MC05"/>
<sequence>MKKSALLSIDAFAKTEEDVRIRTRTGGIITVSCIVATIMLLLSEWFHFNEVVTRPQLVVDRDRHLKLDLNLDVTFPHIPCDLLNMDIMDAAGELQLDLLQSGWSKTRIDASGNEIGTKKFQISDEVFDSEPEGEDYCGDCYGAKDQTRNDDVAPAERVCCQTCEDVRNAYIAAGWAFYDGKNIEQCEREGYVERINQHLTEGCRIKGKAQLNRIEGNMHFAPGKAFQNARGHYHDTSLYVKTQDLNFNHIIHELSFGKNVKTPDTGGVSASPLDGRQVSPDYDTHFYQYSYFAKIVPTRYEYLNGDKVETTQFSATYHERPLQGGRDDDHPTTVHTRGGIPGVFIYFEMSPLKVINKEQHAQTWSGFILNCITSIGGVLAVGTVIDKVVYKAQRSIWGKKSQ</sequence>
<evidence type="ECO:0000256" key="6">
    <source>
        <dbReference type="RuleBase" id="RU369013"/>
    </source>
</evidence>
<accession>A0A1G4MC05</accession>
<dbReference type="GO" id="GO:0030134">
    <property type="term" value="C:COPII-coated ER to Golgi transport vesicle"/>
    <property type="evidence" value="ECO:0007669"/>
    <property type="project" value="TreeGrafter"/>
</dbReference>
<feature type="domain" description="Endoplasmic reticulum vesicle transporter C-terminal" evidence="7">
    <location>
        <begin position="140"/>
        <end position="386"/>
    </location>
</feature>
<dbReference type="OrthoDB" id="270930at2759"/>
<keyword evidence="3 6" id="KW-0812">Transmembrane</keyword>
<evidence type="ECO:0000259" key="7">
    <source>
        <dbReference type="Pfam" id="PF07970"/>
    </source>
</evidence>
<dbReference type="InterPro" id="IPR039542">
    <property type="entry name" value="Erv_N"/>
</dbReference>
<evidence type="ECO:0000256" key="1">
    <source>
        <dbReference type="ARBA" id="ARBA00004141"/>
    </source>
</evidence>
<comment type="subcellular location">
    <subcellularLocation>
        <location evidence="6">Endoplasmic reticulum membrane</location>
        <topology evidence="6">Multi-pass membrane protein</topology>
    </subcellularLocation>
    <subcellularLocation>
        <location evidence="6">Endoplasmic reticulum-Golgi intermediate compartment membrane</location>
        <topology evidence="6">Multi-pass membrane protein</topology>
    </subcellularLocation>
    <subcellularLocation>
        <location evidence="6">Golgi apparatus membrane</location>
        <topology evidence="6">Multi-pass membrane protein</topology>
    </subcellularLocation>
    <subcellularLocation>
        <location evidence="1">Membrane</location>
        <topology evidence="1">Multi-pass membrane protein</topology>
    </subcellularLocation>
</comment>
<dbReference type="PANTHER" id="PTHR10984:SF25">
    <property type="entry name" value="ENDOPLASMIC RETICULUM-GOLGI INTERMEDIATE COMPARTMENT PROTEIN 3"/>
    <property type="match status" value="1"/>
</dbReference>
<dbReference type="PANTHER" id="PTHR10984">
    <property type="entry name" value="ENDOPLASMIC RETICULUM-GOLGI INTERMEDIATE COMPARTMENT PROTEIN"/>
    <property type="match status" value="1"/>
</dbReference>
<proteinExistence type="inferred from homology"/>
<dbReference type="EMBL" id="LT598492">
    <property type="protein sequence ID" value="SCW01421.1"/>
    <property type="molecule type" value="Genomic_DNA"/>
</dbReference>
<dbReference type="GO" id="GO:0006888">
    <property type="term" value="P:endoplasmic reticulum to Golgi vesicle-mediated transport"/>
    <property type="evidence" value="ECO:0007669"/>
    <property type="project" value="UniProtKB-UniRule"/>
</dbReference>
<evidence type="ECO:0000259" key="8">
    <source>
        <dbReference type="Pfam" id="PF13850"/>
    </source>
</evidence>
<keyword evidence="10" id="KW-1185">Reference proteome</keyword>
<protein>
    <recommendedName>
        <fullName evidence="6">Endoplasmic reticulum-Golgi intermediate compartment protein</fullName>
    </recommendedName>
</protein>
<comment type="similarity">
    <text evidence="2 6">Belongs to the ERGIC family.</text>
</comment>
<dbReference type="GO" id="GO:0006890">
    <property type="term" value="P:retrograde vesicle-mediated transport, Golgi to endoplasmic reticulum"/>
    <property type="evidence" value="ECO:0007669"/>
    <property type="project" value="TreeGrafter"/>
</dbReference>
<evidence type="ECO:0000256" key="4">
    <source>
        <dbReference type="ARBA" id="ARBA00022989"/>
    </source>
</evidence>
<reference evidence="9 10" key="1">
    <citation type="submission" date="2016-03" db="EMBL/GenBank/DDBJ databases">
        <authorList>
            <person name="Devillers H."/>
        </authorList>
    </citation>
    <scope>NUCLEOTIDE SEQUENCE [LARGE SCALE GENOMIC DNA]</scope>
    <source>
        <strain evidence="9">CBS 6772</strain>
    </source>
</reference>
<gene>
    <name evidence="9" type="ORF">LAFE_0D12200G</name>
</gene>
<organism evidence="9 10">
    <name type="scientific">Lachancea fermentati</name>
    <name type="common">Zygosaccharomyces fermentati</name>
    <dbReference type="NCBI Taxonomy" id="4955"/>
    <lineage>
        <taxon>Eukaryota</taxon>
        <taxon>Fungi</taxon>
        <taxon>Dikarya</taxon>
        <taxon>Ascomycota</taxon>
        <taxon>Saccharomycotina</taxon>
        <taxon>Saccharomycetes</taxon>
        <taxon>Saccharomycetales</taxon>
        <taxon>Saccharomycetaceae</taxon>
        <taxon>Lachancea</taxon>
    </lineage>
</organism>
<dbReference type="STRING" id="4955.A0A1G4MC05"/>
<evidence type="ECO:0000313" key="10">
    <source>
        <dbReference type="Proteomes" id="UP000190831"/>
    </source>
</evidence>
<evidence type="ECO:0000256" key="3">
    <source>
        <dbReference type="ARBA" id="ARBA00022692"/>
    </source>
</evidence>
<feature type="domain" description="Endoplasmic reticulum vesicle transporter N-terminal" evidence="8">
    <location>
        <begin position="7"/>
        <end position="95"/>
    </location>
</feature>
<comment type="function">
    <text evidence="6">Plays a role in transport between endoplasmic reticulum and Golgi.</text>
</comment>
<dbReference type="OMA" id="QRHEGCR"/>
<dbReference type="GO" id="GO:0005789">
    <property type="term" value="C:endoplasmic reticulum membrane"/>
    <property type="evidence" value="ECO:0007669"/>
    <property type="project" value="UniProtKB-SubCell"/>
</dbReference>
<keyword evidence="4 6" id="KW-1133">Transmembrane helix</keyword>
<keyword evidence="6" id="KW-0813">Transport</keyword>
<evidence type="ECO:0000256" key="2">
    <source>
        <dbReference type="ARBA" id="ARBA00005648"/>
    </source>
</evidence>
<dbReference type="Proteomes" id="UP000190831">
    <property type="component" value="Chromosome D"/>
</dbReference>
<keyword evidence="5 6" id="KW-0472">Membrane</keyword>
<feature type="transmembrane region" description="Helical" evidence="6">
    <location>
        <begin position="364"/>
        <end position="385"/>
    </location>
</feature>
<keyword evidence="6" id="KW-0931">ER-Golgi transport</keyword>